<keyword evidence="4" id="KW-0560">Oxidoreductase</keyword>
<keyword evidence="2" id="KW-0285">Flavoprotein</keyword>
<evidence type="ECO:0000256" key="2">
    <source>
        <dbReference type="ARBA" id="ARBA00022630"/>
    </source>
</evidence>
<evidence type="ECO:0000259" key="6">
    <source>
        <dbReference type="Pfam" id="PF01266"/>
    </source>
</evidence>
<dbReference type="SUPFAM" id="SSF54373">
    <property type="entry name" value="FAD-linked reductases, C-terminal domain"/>
    <property type="match status" value="1"/>
</dbReference>
<keyword evidence="5" id="KW-0812">Transmembrane</keyword>
<keyword evidence="3" id="KW-0274">FAD</keyword>
<dbReference type="Proteomes" id="UP000233343">
    <property type="component" value="Unassembled WGS sequence"/>
</dbReference>
<dbReference type="AlphaFoldDB" id="A0A2N0ZH70"/>
<keyword evidence="8" id="KW-1185">Reference proteome</keyword>
<dbReference type="Pfam" id="PF01266">
    <property type="entry name" value="DAO"/>
    <property type="match status" value="1"/>
</dbReference>
<reference evidence="7 8" key="1">
    <citation type="journal article" date="2010" name="Int. J. Syst. Evol. Microbiol.">
        <title>Bacillus horneckiae sp. nov., isolated from a spacecraft-assembly clean room.</title>
        <authorList>
            <person name="Vaishampayan P."/>
            <person name="Probst A."/>
            <person name="Krishnamurthi S."/>
            <person name="Ghosh S."/>
            <person name="Osman S."/>
            <person name="McDowall A."/>
            <person name="Ruckmani A."/>
            <person name="Mayilraj S."/>
            <person name="Venkateswaran K."/>
        </authorList>
    </citation>
    <scope>NUCLEOTIDE SEQUENCE [LARGE SCALE GENOMIC DNA]</scope>
    <source>
        <strain evidence="8">1PO1SC</strain>
    </source>
</reference>
<feature type="domain" description="FAD dependent oxidoreductase" evidence="6">
    <location>
        <begin position="4"/>
        <end position="356"/>
    </location>
</feature>
<dbReference type="PANTHER" id="PTHR10961">
    <property type="entry name" value="PEROXISOMAL SARCOSINE OXIDASE"/>
    <property type="match status" value="1"/>
</dbReference>
<organism evidence="7 8">
    <name type="scientific">Cytobacillus horneckiae</name>
    <dbReference type="NCBI Taxonomy" id="549687"/>
    <lineage>
        <taxon>Bacteria</taxon>
        <taxon>Bacillati</taxon>
        <taxon>Bacillota</taxon>
        <taxon>Bacilli</taxon>
        <taxon>Bacillales</taxon>
        <taxon>Bacillaceae</taxon>
        <taxon>Cytobacillus</taxon>
    </lineage>
</organism>
<sequence length="377" mass="42043">MHYDVIVIGAGSMGMAAGYYLSRKGKKTLLLDSFQPPHNKGSHHGETRIIRYAYAEGEEYVPFILKARELWSDLEKETGKQLFLQTGVLNVGYEKSPFIQNIIASSNNYSLPLEVMEASEVNRRWRGISLSNDTIGCFEPTSGVLKCEECIEAYRELAVTYGATILTNSEVKEISVKDKHITIKTSSRTLTADSLVVAAGAWSGKLLSMLDLDLPLHPVRKTFAWYDCNEKMYNHYDFPAFAFDTSNGLYYGFPSIDRSGLKIGRYDGGEEINPDKPLDGFGELTEDEADIEQFLSHYMPAGNQLKYGKTCMYTLTPDEKFIIDLHPKYANIAIAAGFSGHGFKFSSAVGNVLSDLIISGKTELDISPFSMNRFKSI</sequence>
<dbReference type="GO" id="GO:0050660">
    <property type="term" value="F:flavin adenine dinucleotide binding"/>
    <property type="evidence" value="ECO:0007669"/>
    <property type="project" value="InterPro"/>
</dbReference>
<feature type="transmembrane region" description="Helical" evidence="5">
    <location>
        <begin position="6"/>
        <end position="22"/>
    </location>
</feature>
<evidence type="ECO:0000256" key="1">
    <source>
        <dbReference type="ARBA" id="ARBA00001974"/>
    </source>
</evidence>
<evidence type="ECO:0000256" key="5">
    <source>
        <dbReference type="SAM" id="Phobius"/>
    </source>
</evidence>
<dbReference type="Gene3D" id="3.30.9.10">
    <property type="entry name" value="D-Amino Acid Oxidase, subunit A, domain 2"/>
    <property type="match status" value="1"/>
</dbReference>
<keyword evidence="5" id="KW-1133">Transmembrane helix</keyword>
<keyword evidence="5" id="KW-0472">Membrane</keyword>
<evidence type="ECO:0000313" key="8">
    <source>
        <dbReference type="Proteomes" id="UP000233343"/>
    </source>
</evidence>
<dbReference type="EMBL" id="PISD01000023">
    <property type="protein sequence ID" value="PKG28841.1"/>
    <property type="molecule type" value="Genomic_DNA"/>
</dbReference>
<accession>A0A2N0ZH70</accession>
<name>A0A2N0ZH70_9BACI</name>
<dbReference type="PANTHER" id="PTHR10961:SF7">
    <property type="entry name" value="FAD DEPENDENT OXIDOREDUCTASE DOMAIN-CONTAINING PROTEIN"/>
    <property type="match status" value="1"/>
</dbReference>
<comment type="cofactor">
    <cofactor evidence="1">
        <name>FAD</name>
        <dbReference type="ChEBI" id="CHEBI:57692"/>
    </cofactor>
</comment>
<dbReference type="GO" id="GO:0008115">
    <property type="term" value="F:sarcosine oxidase activity"/>
    <property type="evidence" value="ECO:0007669"/>
    <property type="project" value="TreeGrafter"/>
</dbReference>
<dbReference type="Gene3D" id="3.50.50.60">
    <property type="entry name" value="FAD/NAD(P)-binding domain"/>
    <property type="match status" value="1"/>
</dbReference>
<evidence type="ECO:0000256" key="3">
    <source>
        <dbReference type="ARBA" id="ARBA00022827"/>
    </source>
</evidence>
<dbReference type="InterPro" id="IPR006076">
    <property type="entry name" value="FAD-dep_OxRdtase"/>
</dbReference>
<dbReference type="SUPFAM" id="SSF51905">
    <property type="entry name" value="FAD/NAD(P)-binding domain"/>
    <property type="match status" value="1"/>
</dbReference>
<dbReference type="InterPro" id="IPR036188">
    <property type="entry name" value="FAD/NAD-bd_sf"/>
</dbReference>
<protein>
    <submittedName>
        <fullName evidence="7">N-methyl-L-tryptophan oxidase</fullName>
    </submittedName>
</protein>
<dbReference type="InterPro" id="IPR045170">
    <property type="entry name" value="MTOX"/>
</dbReference>
<evidence type="ECO:0000313" key="7">
    <source>
        <dbReference type="EMBL" id="PKG28841.1"/>
    </source>
</evidence>
<comment type="caution">
    <text evidence="7">The sequence shown here is derived from an EMBL/GenBank/DDBJ whole genome shotgun (WGS) entry which is preliminary data.</text>
</comment>
<proteinExistence type="predicted"/>
<dbReference type="RefSeq" id="WP_066193183.1">
    <property type="nucleotide sequence ID" value="NZ_JARMMB010000028.1"/>
</dbReference>
<dbReference type="NCBIfam" id="NF008425">
    <property type="entry name" value="PRK11259.1"/>
    <property type="match status" value="1"/>
</dbReference>
<gene>
    <name evidence="7" type="ORF">CWS20_11790</name>
</gene>
<evidence type="ECO:0000256" key="4">
    <source>
        <dbReference type="ARBA" id="ARBA00023002"/>
    </source>
</evidence>